<sequence length="269" mass="30738">MSSAMNHSTCILKDHFTLPPEDSSARYLNELTNDEQILKGVKLKKFLSIEQKRSKLYRSLLAKVHSNIIDGSSNHGTDLSSRTITTITTPNITQNNDKQIENSIEDLSNRAKALSLYSFHYLVKSLRLKTSDLYKHKARQMRQAIGRRIYSDAERKRACHRRQNKEDQILSENIKAKAEKQFLNAKSNKALQSINYSNKNVTQIDTTNISTVTMNTLYNSSDANKLNEHLNQTTDCNNELLSKENEVLNKPQLIYSNDIDLCNLSDSKL</sequence>
<name>A0A4Z2DI33_SCHJA</name>
<comment type="caution">
    <text evidence="1">The sequence shown here is derived from an EMBL/GenBank/DDBJ whole genome shotgun (WGS) entry which is preliminary data.</text>
</comment>
<organism evidence="1 2">
    <name type="scientific">Schistosoma japonicum</name>
    <name type="common">Blood fluke</name>
    <dbReference type="NCBI Taxonomy" id="6182"/>
    <lineage>
        <taxon>Eukaryota</taxon>
        <taxon>Metazoa</taxon>
        <taxon>Spiralia</taxon>
        <taxon>Lophotrochozoa</taxon>
        <taxon>Platyhelminthes</taxon>
        <taxon>Trematoda</taxon>
        <taxon>Digenea</taxon>
        <taxon>Strigeidida</taxon>
        <taxon>Schistosomatoidea</taxon>
        <taxon>Schistosomatidae</taxon>
        <taxon>Schistosoma</taxon>
    </lineage>
</organism>
<dbReference type="OrthoDB" id="6265111at2759"/>
<dbReference type="AlphaFoldDB" id="A0A4Z2DI33"/>
<reference evidence="1 2" key="1">
    <citation type="submission" date="2019-03" db="EMBL/GenBank/DDBJ databases">
        <title>An improved genome assembly of the fluke Schistosoma japonicum.</title>
        <authorList>
            <person name="Hu W."/>
            <person name="Luo F."/>
            <person name="Yin M."/>
            <person name="Mo X."/>
            <person name="Sun C."/>
            <person name="Wu Q."/>
            <person name="Zhu B."/>
            <person name="Xiang M."/>
            <person name="Wang J."/>
            <person name="Wang Y."/>
            <person name="Zhang T."/>
            <person name="Xu B."/>
            <person name="Zheng H."/>
            <person name="Feng Z."/>
        </authorList>
    </citation>
    <scope>NUCLEOTIDE SEQUENCE [LARGE SCALE GENOMIC DNA]</scope>
    <source>
        <strain evidence="1">HuSjv2</strain>
        <tissue evidence="1">Worms</tissue>
    </source>
</reference>
<evidence type="ECO:0000313" key="1">
    <source>
        <dbReference type="EMBL" id="TNN16092.1"/>
    </source>
</evidence>
<accession>A0A4Z2DI33</accession>
<evidence type="ECO:0000313" key="2">
    <source>
        <dbReference type="Proteomes" id="UP000311919"/>
    </source>
</evidence>
<proteinExistence type="predicted"/>
<dbReference type="Proteomes" id="UP000311919">
    <property type="component" value="Unassembled WGS sequence"/>
</dbReference>
<dbReference type="EMBL" id="SKCS01000130">
    <property type="protein sequence ID" value="TNN16092.1"/>
    <property type="molecule type" value="Genomic_DNA"/>
</dbReference>
<protein>
    <submittedName>
        <fullName evidence="1">Uncharacterized protein</fullName>
    </submittedName>
</protein>
<keyword evidence="2" id="KW-1185">Reference proteome</keyword>
<gene>
    <name evidence="1" type="ORF">EWB00_000742</name>
</gene>